<evidence type="ECO:0000256" key="5">
    <source>
        <dbReference type="ARBA" id="ARBA00022691"/>
    </source>
</evidence>
<keyword evidence="6 9" id="KW-0819">tRNA processing</keyword>
<dbReference type="HAMAP" id="MF_01057">
    <property type="entry name" value="tRNA_methyltr_TrmB"/>
    <property type="match status" value="1"/>
</dbReference>
<dbReference type="CDD" id="cd02440">
    <property type="entry name" value="AdoMet_MTases"/>
    <property type="match status" value="1"/>
</dbReference>
<evidence type="ECO:0000313" key="11">
    <source>
        <dbReference type="Proteomes" id="UP000515847"/>
    </source>
</evidence>
<dbReference type="EMBL" id="CP045798">
    <property type="protein sequence ID" value="QNB46492.1"/>
    <property type="molecule type" value="Genomic_DNA"/>
</dbReference>
<dbReference type="Gene3D" id="3.40.50.150">
    <property type="entry name" value="Vaccinia Virus protein VP39"/>
    <property type="match status" value="1"/>
</dbReference>
<name>A0A7G6E338_THEFR</name>
<comment type="catalytic activity">
    <reaction evidence="1 9">
        <text>guanosine(46) in tRNA + S-adenosyl-L-methionine = N(7)-methylguanosine(46) in tRNA + S-adenosyl-L-homocysteine</text>
        <dbReference type="Rhea" id="RHEA:42708"/>
        <dbReference type="Rhea" id="RHEA-COMP:10188"/>
        <dbReference type="Rhea" id="RHEA-COMP:10189"/>
        <dbReference type="ChEBI" id="CHEBI:57856"/>
        <dbReference type="ChEBI" id="CHEBI:59789"/>
        <dbReference type="ChEBI" id="CHEBI:74269"/>
        <dbReference type="ChEBI" id="CHEBI:74480"/>
        <dbReference type="EC" id="2.1.1.33"/>
    </reaction>
</comment>
<dbReference type="KEGG" id="tfr:BR63_09315"/>
<dbReference type="SUPFAM" id="SSF53335">
    <property type="entry name" value="S-adenosyl-L-methionine-dependent methyltransferases"/>
    <property type="match status" value="1"/>
</dbReference>
<organism evidence="10 11">
    <name type="scientific">Thermanaerosceptrum fracticalcis</name>
    <dbReference type="NCBI Taxonomy" id="1712410"/>
    <lineage>
        <taxon>Bacteria</taxon>
        <taxon>Bacillati</taxon>
        <taxon>Bacillota</taxon>
        <taxon>Clostridia</taxon>
        <taxon>Eubacteriales</taxon>
        <taxon>Peptococcaceae</taxon>
        <taxon>Thermanaerosceptrum</taxon>
    </lineage>
</organism>
<comment type="caution">
    <text evidence="9">Lacks conserved residue(s) required for the propagation of feature annotation.</text>
</comment>
<feature type="binding site" evidence="9">
    <location>
        <position position="118"/>
    </location>
    <ligand>
        <name>S-adenosyl-L-methionine</name>
        <dbReference type="ChEBI" id="CHEBI:59789"/>
    </ligand>
</feature>
<dbReference type="PANTHER" id="PTHR23417:SF14">
    <property type="entry name" value="PENTACOTRIPEPTIDE-REPEAT REGION OF PRORP DOMAIN-CONTAINING PROTEIN"/>
    <property type="match status" value="1"/>
</dbReference>
<dbReference type="PROSITE" id="PS51625">
    <property type="entry name" value="SAM_MT_TRMB"/>
    <property type="match status" value="1"/>
</dbReference>
<sequence>MRLRKKPGVQNKLQEMRELVIPNPEVNKGNWHAVFGNTNPLHVELGTGKGTFITTLAGINPEINYLGVEKVPDILYIAAKKAIAQCLPNLRFLHMDVENLPFIFEDGEVDRIYLNFSDPWPKKRHSKRRLTHRHFLEIYKKVLKRPGEIHLKTDNQGFFEFSLNEFSEMGFRLRNITFDLHNSGFSGNVMTEYEERFVNLGQPIYRCEAIVLPE</sequence>
<dbReference type="InterPro" id="IPR003358">
    <property type="entry name" value="tRNA_(Gua-N-7)_MeTrfase_Trmb"/>
</dbReference>
<evidence type="ECO:0000256" key="8">
    <source>
        <dbReference type="ARBA" id="ARBA00060767"/>
    </source>
</evidence>
<dbReference type="AlphaFoldDB" id="A0A7G6E338"/>
<dbReference type="UniPathway" id="UPA00989"/>
<dbReference type="FunFam" id="3.40.50.150:FF:000035">
    <property type="entry name" value="tRNA (guanine-N(7)-)-methyltransferase"/>
    <property type="match status" value="1"/>
</dbReference>
<evidence type="ECO:0000256" key="6">
    <source>
        <dbReference type="ARBA" id="ARBA00022694"/>
    </source>
</evidence>
<dbReference type="PANTHER" id="PTHR23417">
    <property type="entry name" value="3-DEOXY-D-MANNO-OCTULOSONIC-ACID TRANSFERASE/TRNA GUANINE-N 7 - -METHYLTRANSFERASE"/>
    <property type="match status" value="1"/>
</dbReference>
<feature type="binding site" evidence="9">
    <location>
        <position position="69"/>
    </location>
    <ligand>
        <name>S-adenosyl-L-methionine</name>
        <dbReference type="ChEBI" id="CHEBI:59789"/>
    </ligand>
</feature>
<reference evidence="10 11" key="1">
    <citation type="journal article" date="2019" name="Front. Microbiol.">
        <title>Thermoanaerosceptrum fracticalcis gen. nov. sp. nov., a Novel Fumarate-Fermenting Microorganism From a Deep Fractured Carbonate Aquifer of the US Great Basin.</title>
        <authorList>
            <person name="Hamilton-Brehm S.D."/>
            <person name="Stewart L.E."/>
            <person name="Zavarin M."/>
            <person name="Caldwell M."/>
            <person name="Lawson P.A."/>
            <person name="Onstott T.C."/>
            <person name="Grzymski J."/>
            <person name="Neveux I."/>
            <person name="Lollar B.S."/>
            <person name="Russell C.E."/>
            <person name="Moser D.P."/>
        </authorList>
    </citation>
    <scope>NUCLEOTIDE SEQUENCE [LARGE SCALE GENOMIC DNA]</scope>
    <source>
        <strain evidence="10 11">DRI-13</strain>
    </source>
</reference>
<evidence type="ECO:0000256" key="1">
    <source>
        <dbReference type="ARBA" id="ARBA00000142"/>
    </source>
</evidence>
<dbReference type="GO" id="GO:0008176">
    <property type="term" value="F:tRNA (guanine(46)-N7)-methyltransferase activity"/>
    <property type="evidence" value="ECO:0007669"/>
    <property type="project" value="UniProtKB-UniRule"/>
</dbReference>
<feature type="binding site" evidence="9">
    <location>
        <position position="96"/>
    </location>
    <ligand>
        <name>S-adenosyl-L-methionine</name>
        <dbReference type="ChEBI" id="CHEBI:59789"/>
    </ligand>
</feature>
<dbReference type="InterPro" id="IPR055361">
    <property type="entry name" value="tRNA_methyltr_TrmB_bact"/>
</dbReference>
<dbReference type="NCBIfam" id="NF001080">
    <property type="entry name" value="PRK00121.2-2"/>
    <property type="match status" value="1"/>
</dbReference>
<gene>
    <name evidence="9 10" type="primary">trmB</name>
    <name evidence="10" type="ORF">BR63_09315</name>
</gene>
<evidence type="ECO:0000256" key="2">
    <source>
        <dbReference type="ARBA" id="ARBA00003015"/>
    </source>
</evidence>
<keyword evidence="11" id="KW-1185">Reference proteome</keyword>
<proteinExistence type="inferred from homology"/>
<feature type="binding site" evidence="9">
    <location>
        <position position="154"/>
    </location>
    <ligand>
        <name>substrate</name>
    </ligand>
</feature>
<dbReference type="InterPro" id="IPR029063">
    <property type="entry name" value="SAM-dependent_MTases_sf"/>
</dbReference>
<evidence type="ECO:0000256" key="9">
    <source>
        <dbReference type="HAMAP-Rule" id="MF_01057"/>
    </source>
</evidence>
<evidence type="ECO:0000256" key="7">
    <source>
        <dbReference type="ARBA" id="ARBA00060552"/>
    </source>
</evidence>
<keyword evidence="5 9" id="KW-0949">S-adenosyl-L-methionine</keyword>
<feature type="binding site" evidence="9">
    <location>
        <begin position="191"/>
        <end position="194"/>
    </location>
    <ligand>
        <name>substrate</name>
    </ligand>
</feature>
<keyword evidence="4 9" id="KW-0808">Transferase</keyword>
<feature type="binding site" evidence="9">
    <location>
        <position position="44"/>
    </location>
    <ligand>
        <name>S-adenosyl-L-methionine</name>
        <dbReference type="ChEBI" id="CHEBI:59789"/>
    </ligand>
</feature>
<feature type="binding site" evidence="9">
    <location>
        <position position="122"/>
    </location>
    <ligand>
        <name>substrate</name>
    </ligand>
</feature>
<dbReference type="GO" id="GO:0043527">
    <property type="term" value="C:tRNA methyltransferase complex"/>
    <property type="evidence" value="ECO:0007669"/>
    <property type="project" value="TreeGrafter"/>
</dbReference>
<dbReference type="RefSeq" id="WP_034422044.1">
    <property type="nucleotide sequence ID" value="NZ_CP045798.1"/>
</dbReference>
<comment type="pathway">
    <text evidence="7 9">tRNA modification; N(7)-methylguanine-tRNA biosynthesis.</text>
</comment>
<evidence type="ECO:0000313" key="10">
    <source>
        <dbReference type="EMBL" id="QNB46492.1"/>
    </source>
</evidence>
<dbReference type="Proteomes" id="UP000515847">
    <property type="component" value="Chromosome"/>
</dbReference>
<evidence type="ECO:0000256" key="4">
    <source>
        <dbReference type="ARBA" id="ARBA00022679"/>
    </source>
</evidence>
<dbReference type="OrthoDB" id="9802090at2"/>
<evidence type="ECO:0000256" key="3">
    <source>
        <dbReference type="ARBA" id="ARBA00022603"/>
    </source>
</evidence>
<dbReference type="NCBIfam" id="TIGR00091">
    <property type="entry name" value="tRNA (guanosine(46)-N7)-methyltransferase TrmB"/>
    <property type="match status" value="1"/>
</dbReference>
<keyword evidence="3 9" id="KW-0489">Methyltransferase</keyword>
<comment type="similarity">
    <text evidence="8 9">Belongs to the class I-like SAM-binding methyltransferase superfamily. TrmB family.</text>
</comment>
<accession>A0A7G6E338</accession>
<protein>
    <recommendedName>
        <fullName evidence="9">tRNA (guanine-N(7)-)-methyltransferase</fullName>
        <ecNumber evidence="9">2.1.1.33</ecNumber>
    </recommendedName>
    <alternativeName>
        <fullName evidence="9">tRNA (guanine(46)-N(7))-methyltransferase</fullName>
    </alternativeName>
    <alternativeName>
        <fullName evidence="9">tRNA(m7G46)-methyltransferase</fullName>
    </alternativeName>
</protein>
<dbReference type="EC" id="2.1.1.33" evidence="9"/>
<dbReference type="Pfam" id="PF02390">
    <property type="entry name" value="Methyltransf_4"/>
    <property type="match status" value="1"/>
</dbReference>
<comment type="function">
    <text evidence="2 9">Catalyzes the formation of N(7)-methylguanine at position 46 (m7G46) in tRNA.</text>
</comment>